<dbReference type="InterPro" id="IPR046977">
    <property type="entry name" value="RsmC/RlmG"/>
</dbReference>
<dbReference type="SUPFAM" id="SSF53335">
    <property type="entry name" value="S-adenosyl-L-methionine-dependent methyltransferases"/>
    <property type="match status" value="1"/>
</dbReference>
<feature type="domain" description="Methyltransferase small" evidence="4">
    <location>
        <begin position="142"/>
        <end position="306"/>
    </location>
</feature>
<dbReference type="Pfam" id="PF05175">
    <property type="entry name" value="MTS"/>
    <property type="match status" value="1"/>
</dbReference>
<evidence type="ECO:0000256" key="3">
    <source>
        <dbReference type="ARBA" id="ARBA00022691"/>
    </source>
</evidence>
<dbReference type="InterPro" id="IPR029063">
    <property type="entry name" value="SAM-dependent_MTases_sf"/>
</dbReference>
<comment type="caution">
    <text evidence="5">The sequence shown here is derived from an EMBL/GenBank/DDBJ whole genome shotgun (WGS) entry which is preliminary data.</text>
</comment>
<proteinExistence type="predicted"/>
<keyword evidence="3" id="KW-0949">S-adenosyl-L-methionine</keyword>
<evidence type="ECO:0000313" key="6">
    <source>
        <dbReference type="Proteomes" id="UP000613160"/>
    </source>
</evidence>
<dbReference type="EMBL" id="BMJJ01000002">
    <property type="protein sequence ID" value="GGD08402.1"/>
    <property type="molecule type" value="Genomic_DNA"/>
</dbReference>
<evidence type="ECO:0000256" key="2">
    <source>
        <dbReference type="ARBA" id="ARBA00022679"/>
    </source>
</evidence>
<gene>
    <name evidence="5" type="ORF">GCM10011335_09090</name>
</gene>
<dbReference type="InterPro" id="IPR007848">
    <property type="entry name" value="Small_mtfrase_dom"/>
</dbReference>
<dbReference type="Gene3D" id="3.40.50.150">
    <property type="entry name" value="Vaccinia Virus protein VP39"/>
    <property type="match status" value="1"/>
</dbReference>
<dbReference type="CDD" id="cd02440">
    <property type="entry name" value="AdoMet_MTases"/>
    <property type="match status" value="1"/>
</dbReference>
<dbReference type="GO" id="GO:0032259">
    <property type="term" value="P:methylation"/>
    <property type="evidence" value="ECO:0007669"/>
    <property type="project" value="UniProtKB-KW"/>
</dbReference>
<keyword evidence="2" id="KW-0808">Transferase</keyword>
<reference evidence="5" key="2">
    <citation type="submission" date="2020-09" db="EMBL/GenBank/DDBJ databases">
        <authorList>
            <person name="Sun Q."/>
            <person name="Zhou Y."/>
        </authorList>
    </citation>
    <scope>NUCLEOTIDE SEQUENCE</scope>
    <source>
        <strain evidence="5">CGMCC 1.15493</strain>
    </source>
</reference>
<reference evidence="5" key="1">
    <citation type="journal article" date="2014" name="Int. J. Syst. Evol. Microbiol.">
        <title>Complete genome sequence of Corynebacterium casei LMG S-19264T (=DSM 44701T), isolated from a smear-ripened cheese.</title>
        <authorList>
            <consortium name="US DOE Joint Genome Institute (JGI-PGF)"/>
            <person name="Walter F."/>
            <person name="Albersmeier A."/>
            <person name="Kalinowski J."/>
            <person name="Ruckert C."/>
        </authorList>
    </citation>
    <scope>NUCLEOTIDE SEQUENCE</scope>
    <source>
        <strain evidence="5">CGMCC 1.15493</strain>
    </source>
</reference>
<evidence type="ECO:0000313" key="5">
    <source>
        <dbReference type="EMBL" id="GGD08402.1"/>
    </source>
</evidence>
<organism evidence="5 6">
    <name type="scientific">Aureimonas glaciei</name>
    <dbReference type="NCBI Taxonomy" id="1776957"/>
    <lineage>
        <taxon>Bacteria</taxon>
        <taxon>Pseudomonadati</taxon>
        <taxon>Pseudomonadota</taxon>
        <taxon>Alphaproteobacteria</taxon>
        <taxon>Hyphomicrobiales</taxon>
        <taxon>Aurantimonadaceae</taxon>
        <taxon>Aureimonas</taxon>
    </lineage>
</organism>
<evidence type="ECO:0000259" key="4">
    <source>
        <dbReference type="Pfam" id="PF05175"/>
    </source>
</evidence>
<protein>
    <submittedName>
        <fullName evidence="5">Methyltransferase</fullName>
    </submittedName>
</protein>
<dbReference type="PANTHER" id="PTHR47816">
    <property type="entry name" value="RIBOSOMAL RNA SMALL SUBUNIT METHYLTRANSFERASE C"/>
    <property type="match status" value="1"/>
</dbReference>
<keyword evidence="6" id="KW-1185">Reference proteome</keyword>
<evidence type="ECO:0000256" key="1">
    <source>
        <dbReference type="ARBA" id="ARBA00022603"/>
    </source>
</evidence>
<accession>A0A916XTF6</accession>
<dbReference type="Proteomes" id="UP000613160">
    <property type="component" value="Unassembled WGS sequence"/>
</dbReference>
<dbReference type="GO" id="GO:0008757">
    <property type="term" value="F:S-adenosylmethionine-dependent methyltransferase activity"/>
    <property type="evidence" value="ECO:0007669"/>
    <property type="project" value="InterPro"/>
</dbReference>
<dbReference type="AlphaFoldDB" id="A0A916XTF6"/>
<name>A0A916XTF6_9HYPH</name>
<dbReference type="PANTHER" id="PTHR47816:SF4">
    <property type="entry name" value="RIBOSOMAL RNA SMALL SUBUNIT METHYLTRANSFERASE C"/>
    <property type="match status" value="1"/>
</dbReference>
<keyword evidence="1 5" id="KW-0489">Methyltransferase</keyword>
<sequence>MAKEMISGVYGAPPQDLAALGADVVQFSPLVPGAASLEALSPGSLAAMTILASPGTIERRYVTALALRALAPGAPLTVLALKDKGGARIAREFKAFGCDVGETARSHFRICETLRPEAFDREGREFIATAIEAGAPRLVPEMGLWTQPGIFSFDRLDPGSALLLDHLPAFSGRGADLGCGIGVLSLAVLRAPKVTALALVDIDRRAVEAARQNVSDARATVHWADVRTAELGLTGLDFVVMNPPFHDAGIEDRGLGQGFIRQAATMLRPGGFLWLTANRHLPYEEILKPMFKLVTNRAEDGGYKIFEARK</sequence>